<comment type="caution">
    <text evidence="6">The sequence shown here is derived from an EMBL/GenBank/DDBJ whole genome shotgun (WGS) entry which is preliminary data.</text>
</comment>
<dbReference type="Proteomes" id="UP001163846">
    <property type="component" value="Unassembled WGS sequence"/>
</dbReference>
<evidence type="ECO:0000256" key="2">
    <source>
        <dbReference type="ARBA" id="ARBA00012598"/>
    </source>
</evidence>
<evidence type="ECO:0000313" key="7">
    <source>
        <dbReference type="Proteomes" id="UP001163846"/>
    </source>
</evidence>
<keyword evidence="4" id="KW-0560">Oxidoreductase</keyword>
<keyword evidence="5" id="KW-0456">Lyase</keyword>
<dbReference type="InterPro" id="IPR002042">
    <property type="entry name" value="Uricase"/>
</dbReference>
<keyword evidence="7" id="KW-1185">Reference proteome</keyword>
<dbReference type="InterPro" id="IPR008948">
    <property type="entry name" value="L-Aspartase-like"/>
</dbReference>
<evidence type="ECO:0000256" key="1">
    <source>
        <dbReference type="ARBA" id="ARBA00004831"/>
    </source>
</evidence>
<evidence type="ECO:0000313" key="6">
    <source>
        <dbReference type="EMBL" id="KAJ3835726.1"/>
    </source>
</evidence>
<dbReference type="Pfam" id="PF01014">
    <property type="entry name" value="Uricase"/>
    <property type="match status" value="1"/>
</dbReference>
<gene>
    <name evidence="6" type="ORF">F5878DRAFT_691935</name>
</gene>
<name>A0AA38UAX2_9AGAR</name>
<dbReference type="InterPro" id="IPR024083">
    <property type="entry name" value="Fumarase/histidase_N"/>
</dbReference>
<dbReference type="EMBL" id="MU806384">
    <property type="protein sequence ID" value="KAJ3835726.1"/>
    <property type="molecule type" value="Genomic_DNA"/>
</dbReference>
<keyword evidence="3" id="KW-0659">Purine metabolism</keyword>
<accession>A0AA38UAX2</accession>
<dbReference type="GO" id="GO:0070626">
    <property type="term" value="F:(S)-2-(5-amino-1-(5-phospho-D-ribosyl)imidazole-4-carboxamido) succinate lyase (fumarate-forming) activity"/>
    <property type="evidence" value="ECO:0007669"/>
    <property type="project" value="TreeGrafter"/>
</dbReference>
<evidence type="ECO:0000256" key="4">
    <source>
        <dbReference type="ARBA" id="ARBA00023002"/>
    </source>
</evidence>
<dbReference type="AlphaFoldDB" id="A0AA38UAX2"/>
<evidence type="ECO:0000256" key="5">
    <source>
        <dbReference type="ARBA" id="ARBA00023239"/>
    </source>
</evidence>
<dbReference type="Gene3D" id="1.10.275.10">
    <property type="entry name" value="Fumarase/aspartase (N-terminal domain)"/>
    <property type="match status" value="1"/>
</dbReference>
<dbReference type="PANTHER" id="PTHR43172:SF1">
    <property type="entry name" value="ADENYLOSUCCINATE LYASE"/>
    <property type="match status" value="1"/>
</dbReference>
<dbReference type="EC" id="1.7.3.3" evidence="2"/>
<evidence type="ECO:0000256" key="3">
    <source>
        <dbReference type="ARBA" id="ARBA00022631"/>
    </source>
</evidence>
<dbReference type="GO" id="GO:0005829">
    <property type="term" value="C:cytosol"/>
    <property type="evidence" value="ECO:0007669"/>
    <property type="project" value="TreeGrafter"/>
</dbReference>
<dbReference type="SUPFAM" id="SSF48557">
    <property type="entry name" value="L-aspartase-like"/>
    <property type="match status" value="1"/>
</dbReference>
<dbReference type="SUPFAM" id="SSF55620">
    <property type="entry name" value="Tetrahydrobiopterin biosynthesis enzymes-like"/>
    <property type="match status" value="1"/>
</dbReference>
<dbReference type="Gene3D" id="3.10.270.10">
    <property type="entry name" value="Urate Oxidase"/>
    <property type="match status" value="1"/>
</dbReference>
<proteinExistence type="predicted"/>
<dbReference type="PANTHER" id="PTHR43172">
    <property type="entry name" value="ADENYLOSUCCINATE LYASE"/>
    <property type="match status" value="1"/>
</dbReference>
<comment type="pathway">
    <text evidence="1">Purine metabolism; urate degradation; (S)-allantoin from urate: step 1/3.</text>
</comment>
<dbReference type="GO" id="GO:0004846">
    <property type="term" value="F:urate oxidase activity"/>
    <property type="evidence" value="ECO:0007669"/>
    <property type="project" value="UniProtKB-EC"/>
</dbReference>
<sequence length="226" mass="26050">MEAFNTYQTPLSSRYASKEMAHLFSPSNRFFTWRKLWLNLAIAEKELGLPISDEAIAQMKDNLHPTPDQFDIAAREEKNVDTMSWLMCIPLGRSLQLLWGLYSATSCYVTEFVDTLACRWFAWFGGSDEYTLLKEVDDRIFSTSVDLNHTFAPIHISPPKDEARTITLDVFAEDESASVQATLYKNGRQDRSRERRYPVVYLLNATQQFYWVTTGLNSASKSFPMR</sequence>
<protein>
    <recommendedName>
        <fullName evidence="2">factor independent urate hydroxylase</fullName>
        <ecNumber evidence="2">1.7.3.3</ecNumber>
    </recommendedName>
</protein>
<dbReference type="GO" id="GO:0044208">
    <property type="term" value="P:'de novo' AMP biosynthetic process"/>
    <property type="evidence" value="ECO:0007669"/>
    <property type="project" value="TreeGrafter"/>
</dbReference>
<dbReference type="GO" id="GO:0004018">
    <property type="term" value="F:N6-(1,2-dicarboxyethyl)AMP AMP-lyase (fumarate-forming) activity"/>
    <property type="evidence" value="ECO:0007669"/>
    <property type="project" value="TreeGrafter"/>
</dbReference>
<reference evidence="6" key="1">
    <citation type="submission" date="2022-08" db="EMBL/GenBank/DDBJ databases">
        <authorList>
            <consortium name="DOE Joint Genome Institute"/>
            <person name="Min B."/>
            <person name="Riley R."/>
            <person name="Sierra-Patev S."/>
            <person name="Naranjo-Ortiz M."/>
            <person name="Looney B."/>
            <person name="Konkel Z."/>
            <person name="Slot J.C."/>
            <person name="Sakamoto Y."/>
            <person name="Steenwyk J.L."/>
            <person name="Rokas A."/>
            <person name="Carro J."/>
            <person name="Camarero S."/>
            <person name="Ferreira P."/>
            <person name="Molpeceres G."/>
            <person name="Ruiz-Duenas F.J."/>
            <person name="Serrano A."/>
            <person name="Henrissat B."/>
            <person name="Drula E."/>
            <person name="Hughes K.W."/>
            <person name="Mata J.L."/>
            <person name="Ishikawa N.K."/>
            <person name="Vargas-Isla R."/>
            <person name="Ushijima S."/>
            <person name="Smith C.A."/>
            <person name="Ahrendt S."/>
            <person name="Andreopoulos W."/>
            <person name="He G."/>
            <person name="Labutti K."/>
            <person name="Lipzen A."/>
            <person name="Ng V."/>
            <person name="Sandor L."/>
            <person name="Barry K."/>
            <person name="Martinez A.T."/>
            <person name="Xiao Y."/>
            <person name="Gibbons J.G."/>
            <person name="Terashima K."/>
            <person name="Hibbett D.S."/>
            <person name="Grigoriev I.V."/>
        </authorList>
    </citation>
    <scope>NUCLEOTIDE SEQUENCE</scope>
    <source>
        <strain evidence="6">TFB9207</strain>
    </source>
</reference>
<organism evidence="6 7">
    <name type="scientific">Lentinula raphanica</name>
    <dbReference type="NCBI Taxonomy" id="153919"/>
    <lineage>
        <taxon>Eukaryota</taxon>
        <taxon>Fungi</taxon>
        <taxon>Dikarya</taxon>
        <taxon>Basidiomycota</taxon>
        <taxon>Agaricomycotina</taxon>
        <taxon>Agaricomycetes</taxon>
        <taxon>Agaricomycetidae</taxon>
        <taxon>Agaricales</taxon>
        <taxon>Marasmiineae</taxon>
        <taxon>Omphalotaceae</taxon>
        <taxon>Lentinula</taxon>
    </lineage>
</organism>
<dbReference type="GO" id="GO:0006144">
    <property type="term" value="P:purine nucleobase metabolic process"/>
    <property type="evidence" value="ECO:0007669"/>
    <property type="project" value="UniProtKB-KW"/>
</dbReference>